<evidence type="ECO:0000313" key="1">
    <source>
        <dbReference type="EMBL" id="KAI4313464.1"/>
    </source>
</evidence>
<accession>A0ACB9LQB9</accession>
<sequence length="397" mass="43537">MAAAPAVYLEEMREAQRARGGPASVLAIGTANPANCIYQSDFADYYFRVTNSDHLSHLKDKLKRICEKSMIRKRHIFLTEEMLKENPNMSTLANPSLNVRQDILIEEVPKLGEKAASKAIREWGRPKSDITHLIFCSISGVDAPGADYKLVNLLGLNPSVKRFMLYQQGCFAGGTVLRLAKDLAENNAGARVLVVCSEMTLVLFRGPSETRLDNMVGQAIFADGASAAIVGSNPLPIERPLFHLVSASQTILPNSEGAITGHLREEGLTFTLKGNVPQVISDNIEKSLEETFNPVGINDWNSIFWVTHPGGPAILNQIETTLGLKEEKLRASKHVLSEYGNMSSACVLFVLDEMRRRSMEDGKATTGEGLTWGVLYGFGPGMTMETILLHSVPIQHN</sequence>
<comment type="caution">
    <text evidence="1">The sequence shown here is derived from an EMBL/GenBank/DDBJ whole genome shotgun (WGS) entry which is preliminary data.</text>
</comment>
<dbReference type="EMBL" id="CM039436">
    <property type="protein sequence ID" value="KAI4313464.1"/>
    <property type="molecule type" value="Genomic_DNA"/>
</dbReference>
<proteinExistence type="predicted"/>
<gene>
    <name evidence="1" type="ORF">L6164_026445</name>
</gene>
<organism evidence="1 2">
    <name type="scientific">Bauhinia variegata</name>
    <name type="common">Purple orchid tree</name>
    <name type="synonym">Phanera variegata</name>
    <dbReference type="NCBI Taxonomy" id="167791"/>
    <lineage>
        <taxon>Eukaryota</taxon>
        <taxon>Viridiplantae</taxon>
        <taxon>Streptophyta</taxon>
        <taxon>Embryophyta</taxon>
        <taxon>Tracheophyta</taxon>
        <taxon>Spermatophyta</taxon>
        <taxon>Magnoliopsida</taxon>
        <taxon>eudicotyledons</taxon>
        <taxon>Gunneridae</taxon>
        <taxon>Pentapetalae</taxon>
        <taxon>rosids</taxon>
        <taxon>fabids</taxon>
        <taxon>Fabales</taxon>
        <taxon>Fabaceae</taxon>
        <taxon>Cercidoideae</taxon>
        <taxon>Cercideae</taxon>
        <taxon>Bauhiniinae</taxon>
        <taxon>Bauhinia</taxon>
    </lineage>
</organism>
<keyword evidence="2" id="KW-1185">Reference proteome</keyword>
<reference evidence="1 2" key="1">
    <citation type="journal article" date="2022" name="DNA Res.">
        <title>Chromosomal-level genome assembly of the orchid tree Bauhinia variegata (Leguminosae; Cercidoideae) supports the allotetraploid origin hypothesis of Bauhinia.</title>
        <authorList>
            <person name="Zhong Y."/>
            <person name="Chen Y."/>
            <person name="Zheng D."/>
            <person name="Pang J."/>
            <person name="Liu Y."/>
            <person name="Luo S."/>
            <person name="Meng S."/>
            <person name="Qian L."/>
            <person name="Wei D."/>
            <person name="Dai S."/>
            <person name="Zhou R."/>
        </authorList>
    </citation>
    <scope>NUCLEOTIDE SEQUENCE [LARGE SCALE GENOMIC DNA]</scope>
    <source>
        <strain evidence="1">BV-YZ2020</strain>
    </source>
</reference>
<dbReference type="Proteomes" id="UP000828941">
    <property type="component" value="Chromosome 11"/>
</dbReference>
<protein>
    <submittedName>
        <fullName evidence="1">Uncharacterized protein</fullName>
    </submittedName>
</protein>
<name>A0ACB9LQB9_BAUVA</name>
<evidence type="ECO:0000313" key="2">
    <source>
        <dbReference type="Proteomes" id="UP000828941"/>
    </source>
</evidence>